<keyword evidence="5" id="KW-1185">Reference proteome</keyword>
<dbReference type="InterPro" id="IPR024163">
    <property type="entry name" value="Aerotolerance_reg_N"/>
</dbReference>
<feature type="transmembrane region" description="Helical" evidence="1">
    <location>
        <begin position="6"/>
        <end position="24"/>
    </location>
</feature>
<dbReference type="PANTHER" id="PTHR37464">
    <property type="entry name" value="BLL2463 PROTEIN"/>
    <property type="match status" value="1"/>
</dbReference>
<accession>A0A1H3P5N9</accession>
<feature type="transmembrane region" description="Helical" evidence="1">
    <location>
        <begin position="573"/>
        <end position="592"/>
    </location>
</feature>
<evidence type="ECO:0000256" key="1">
    <source>
        <dbReference type="SAM" id="Phobius"/>
    </source>
</evidence>
<gene>
    <name evidence="4" type="ORF">SAMN05660462_01360</name>
</gene>
<dbReference type="InterPro" id="IPR036465">
    <property type="entry name" value="vWFA_dom_sf"/>
</dbReference>
<dbReference type="OrthoDB" id="9780136at2"/>
<organism evidence="4 5">
    <name type="scientific">Proteiniborus ethanoligenes</name>
    <dbReference type="NCBI Taxonomy" id="415015"/>
    <lineage>
        <taxon>Bacteria</taxon>
        <taxon>Bacillati</taxon>
        <taxon>Bacillota</taxon>
        <taxon>Clostridia</taxon>
        <taxon>Eubacteriales</taxon>
        <taxon>Proteiniborus</taxon>
    </lineage>
</organism>
<name>A0A1H3P5N9_9FIRM</name>
<dbReference type="Proteomes" id="UP000198625">
    <property type="component" value="Unassembled WGS sequence"/>
</dbReference>
<reference evidence="5" key="1">
    <citation type="submission" date="2016-10" db="EMBL/GenBank/DDBJ databases">
        <authorList>
            <person name="Varghese N."/>
            <person name="Submissions S."/>
        </authorList>
    </citation>
    <scope>NUCLEOTIDE SEQUENCE [LARGE SCALE GENOMIC DNA]</scope>
    <source>
        <strain evidence="5">DSM 21650</strain>
    </source>
</reference>
<sequence>MSFYSPIFFLLFIGLVPIIIMYLLKKQHTELTISSNYLWEKALRDVEANRPWQKLKKNLLLILQLLIFSLAVFALARPFIFSNAISGGHTIIVLDTSLSMQGKSKDSTRFDIGKKEGEKLIENLRPDSRVTIIAMDATPNIILNSTKDQKLARKKLEELKPSNTVDNVEETISLLKAMVKDEEDYSILVFTDKGIEADIDNLFVNYIDGEEKNIAIDNISHSIDKNGITALTRVTNYSDEDVKFDLSLYVDNKLSDVKEISLPPRESNNIYWQGIHPNVGIITVEADIDDSLKEDNIRYHVVNPNPIKKALLMTKGNVFLEKAISLNNNVELYKINEASENIEGYDLYIFDGMAPEKLPTDGNIIMINLENNELFKAPVVKFGELKALNDELFKYVNLDFSLSEARYIKDADWIEPVLLIDDNTVIGKGQKDNQKMIVLGFDFHHTDFPLKIDFPIFVQSMLDYTLNIGIQEKTNILVGEGLNLNILPKTEEISIIKPDGKKEMLSLSLALSPYTAQELGVYKIEQRIGEELPISYFASNVNTQHESMYQSMTNEEREEMAQEGKKVKGERSISNILLLLAILILAAEWVVYSRGN</sequence>
<dbReference type="Pfam" id="PF13519">
    <property type="entry name" value="VWA_2"/>
    <property type="match status" value="1"/>
</dbReference>
<keyword evidence="1" id="KW-0812">Transmembrane</keyword>
<dbReference type="SUPFAM" id="SSF53300">
    <property type="entry name" value="vWA-like"/>
    <property type="match status" value="1"/>
</dbReference>
<dbReference type="Pfam" id="PF07584">
    <property type="entry name" value="BatA"/>
    <property type="match status" value="1"/>
</dbReference>
<keyword evidence="1" id="KW-0472">Membrane</keyword>
<dbReference type="Gene3D" id="3.40.50.410">
    <property type="entry name" value="von Willebrand factor, type A domain"/>
    <property type="match status" value="1"/>
</dbReference>
<evidence type="ECO:0000259" key="2">
    <source>
        <dbReference type="Pfam" id="PF07584"/>
    </source>
</evidence>
<feature type="domain" description="VWFA" evidence="3">
    <location>
        <begin position="90"/>
        <end position="192"/>
    </location>
</feature>
<dbReference type="PANTHER" id="PTHR37464:SF1">
    <property type="entry name" value="BLL2463 PROTEIN"/>
    <property type="match status" value="1"/>
</dbReference>
<keyword evidence="1" id="KW-1133">Transmembrane helix</keyword>
<dbReference type="RefSeq" id="WP_091728976.1">
    <property type="nucleotide sequence ID" value="NZ_FNQE01000013.1"/>
</dbReference>
<dbReference type="AlphaFoldDB" id="A0A1H3P5N9"/>
<dbReference type="EMBL" id="FNQE01000013">
    <property type="protein sequence ID" value="SDY96381.1"/>
    <property type="molecule type" value="Genomic_DNA"/>
</dbReference>
<evidence type="ECO:0000313" key="4">
    <source>
        <dbReference type="EMBL" id="SDY96381.1"/>
    </source>
</evidence>
<feature type="transmembrane region" description="Helical" evidence="1">
    <location>
        <begin position="59"/>
        <end position="80"/>
    </location>
</feature>
<feature type="domain" description="Aerotolerance regulator N-terminal" evidence="2">
    <location>
        <begin position="1"/>
        <end position="78"/>
    </location>
</feature>
<dbReference type="STRING" id="415015.SAMN05660462_01360"/>
<evidence type="ECO:0000313" key="5">
    <source>
        <dbReference type="Proteomes" id="UP000198625"/>
    </source>
</evidence>
<dbReference type="InterPro" id="IPR002035">
    <property type="entry name" value="VWF_A"/>
</dbReference>
<proteinExistence type="predicted"/>
<evidence type="ECO:0000259" key="3">
    <source>
        <dbReference type="Pfam" id="PF13519"/>
    </source>
</evidence>
<protein>
    <submittedName>
        <fullName evidence="4">von Willebrand factor type A domain-containing protein</fullName>
    </submittedName>
</protein>